<dbReference type="AlphaFoldDB" id="A0A7D9JY58"/>
<feature type="region of interest" description="Disordered" evidence="1">
    <location>
        <begin position="1"/>
        <end position="21"/>
    </location>
</feature>
<sequence length="126" mass="14227">MSREGSDRGPPKLNIPKPEDCDWGSKKIQSRLPTDILLLTVNDNEFEACFRYVGKDGPFFRSTNDGREFWFGQFDAEKDDKYTKVALIKTAMGKTETLIAVMFVAEMLEPKLVLSVGICATMKPDK</sequence>
<dbReference type="OrthoDB" id="6014021at2759"/>
<dbReference type="SUPFAM" id="SSF53167">
    <property type="entry name" value="Purine and uridine phosphorylases"/>
    <property type="match status" value="1"/>
</dbReference>
<accession>A0A7D9JY58</accession>
<dbReference type="EMBL" id="CACRXK020023158">
    <property type="protein sequence ID" value="CAB4037490.1"/>
    <property type="molecule type" value="Genomic_DNA"/>
</dbReference>
<dbReference type="GO" id="GO:0009116">
    <property type="term" value="P:nucleoside metabolic process"/>
    <property type="evidence" value="ECO:0007669"/>
    <property type="project" value="InterPro"/>
</dbReference>
<proteinExistence type="predicted"/>
<dbReference type="InterPro" id="IPR035994">
    <property type="entry name" value="Nucleoside_phosphorylase_sf"/>
</dbReference>
<keyword evidence="3" id="KW-1185">Reference proteome</keyword>
<evidence type="ECO:0000313" key="2">
    <source>
        <dbReference type="EMBL" id="CAB4037490.1"/>
    </source>
</evidence>
<dbReference type="Gene3D" id="3.40.50.1580">
    <property type="entry name" value="Nucleoside phosphorylase domain"/>
    <property type="match status" value="1"/>
</dbReference>
<evidence type="ECO:0000313" key="3">
    <source>
        <dbReference type="Proteomes" id="UP001152795"/>
    </source>
</evidence>
<reference evidence="2" key="1">
    <citation type="submission" date="2020-04" db="EMBL/GenBank/DDBJ databases">
        <authorList>
            <person name="Alioto T."/>
            <person name="Alioto T."/>
            <person name="Gomez Garrido J."/>
        </authorList>
    </citation>
    <scope>NUCLEOTIDE SEQUENCE</scope>
    <source>
        <strain evidence="2">A484AB</strain>
    </source>
</reference>
<evidence type="ECO:0000256" key="1">
    <source>
        <dbReference type="SAM" id="MobiDB-lite"/>
    </source>
</evidence>
<organism evidence="2 3">
    <name type="scientific">Paramuricea clavata</name>
    <name type="common">Red gorgonian</name>
    <name type="synonym">Violescent sea-whip</name>
    <dbReference type="NCBI Taxonomy" id="317549"/>
    <lineage>
        <taxon>Eukaryota</taxon>
        <taxon>Metazoa</taxon>
        <taxon>Cnidaria</taxon>
        <taxon>Anthozoa</taxon>
        <taxon>Octocorallia</taxon>
        <taxon>Malacalcyonacea</taxon>
        <taxon>Plexauridae</taxon>
        <taxon>Paramuricea</taxon>
    </lineage>
</organism>
<protein>
    <submittedName>
        <fullName evidence="2">5 -methylthioadenosine S-adenosylhomocysteine nucleosidase</fullName>
    </submittedName>
</protein>
<gene>
    <name evidence="2" type="ORF">PACLA_8A061372</name>
</gene>
<comment type="caution">
    <text evidence="2">The sequence shown here is derived from an EMBL/GenBank/DDBJ whole genome shotgun (WGS) entry which is preliminary data.</text>
</comment>
<name>A0A7D9JY58_PARCT</name>
<dbReference type="Proteomes" id="UP001152795">
    <property type="component" value="Unassembled WGS sequence"/>
</dbReference>
<feature type="compositionally biased region" description="Basic and acidic residues" evidence="1">
    <location>
        <begin position="1"/>
        <end position="10"/>
    </location>
</feature>
<dbReference type="GO" id="GO:0003824">
    <property type="term" value="F:catalytic activity"/>
    <property type="evidence" value="ECO:0007669"/>
    <property type="project" value="InterPro"/>
</dbReference>